<keyword evidence="4" id="KW-1185">Reference proteome</keyword>
<feature type="region of interest" description="Disordered" evidence="1">
    <location>
        <begin position="1"/>
        <end position="62"/>
    </location>
</feature>
<sequence length="238" mass="25658">MDETDTGTTTGPEALSAEAARRQAELRRAQARAQFDTPSWLGPARDLDSAPQIPAQPGPLDALDDDDFEDEVAIAVPTPSTHPIPDVAHWSEKAAPRFLAGTVLLLSLAGVLGFLVATILTQSVVSIAGLAACAFVAVVFRGALMSAGVTTVDLKGSIMRVRKGGVLDVVNLADPVHLVELLGTPDQPSWRLHLEAIDGRTIEIGPSEVDAAEVHRIVQYYRAIAERDRRDRERRFNR</sequence>
<evidence type="ECO:0000256" key="1">
    <source>
        <dbReference type="SAM" id="MobiDB-lite"/>
    </source>
</evidence>
<name>A0A3N0GTX5_9ACTN</name>
<keyword evidence="2" id="KW-0812">Transmembrane</keyword>
<dbReference type="RefSeq" id="WP_123222171.1">
    <property type="nucleotide sequence ID" value="NZ_RJSF01000019.1"/>
</dbReference>
<gene>
    <name evidence="3" type="ORF">EFL26_07050</name>
</gene>
<feature type="transmembrane region" description="Helical" evidence="2">
    <location>
        <begin position="98"/>
        <end position="121"/>
    </location>
</feature>
<dbReference type="EMBL" id="RJSF01000019">
    <property type="protein sequence ID" value="RNM15917.1"/>
    <property type="molecule type" value="Genomic_DNA"/>
</dbReference>
<dbReference type="OrthoDB" id="3791012at2"/>
<evidence type="ECO:0000256" key="2">
    <source>
        <dbReference type="SAM" id="Phobius"/>
    </source>
</evidence>
<keyword evidence="2" id="KW-1133">Transmembrane helix</keyword>
<dbReference type="Proteomes" id="UP000279994">
    <property type="component" value="Unassembled WGS sequence"/>
</dbReference>
<reference evidence="3 4" key="1">
    <citation type="submission" date="2018-11" db="EMBL/GenBank/DDBJ databases">
        <authorList>
            <person name="Li F."/>
        </authorList>
    </citation>
    <scope>NUCLEOTIDE SEQUENCE [LARGE SCALE GENOMIC DNA]</scope>
    <source>
        <strain evidence="3 4">Gsoil 818</strain>
    </source>
</reference>
<evidence type="ECO:0000313" key="4">
    <source>
        <dbReference type="Proteomes" id="UP000279994"/>
    </source>
</evidence>
<keyword evidence="2" id="KW-0472">Membrane</keyword>
<feature type="transmembrane region" description="Helical" evidence="2">
    <location>
        <begin position="127"/>
        <end position="152"/>
    </location>
</feature>
<accession>A0A3N0GTX5</accession>
<feature type="compositionally biased region" description="Basic and acidic residues" evidence="1">
    <location>
        <begin position="19"/>
        <end position="28"/>
    </location>
</feature>
<proteinExistence type="predicted"/>
<comment type="caution">
    <text evidence="3">The sequence shown here is derived from an EMBL/GenBank/DDBJ whole genome shotgun (WGS) entry which is preliminary data.</text>
</comment>
<dbReference type="AlphaFoldDB" id="A0A3N0GTX5"/>
<organism evidence="3 4">
    <name type="scientific">Nocardioides pocheonensis</name>
    <dbReference type="NCBI Taxonomy" id="661485"/>
    <lineage>
        <taxon>Bacteria</taxon>
        <taxon>Bacillati</taxon>
        <taxon>Actinomycetota</taxon>
        <taxon>Actinomycetes</taxon>
        <taxon>Propionibacteriales</taxon>
        <taxon>Nocardioidaceae</taxon>
        <taxon>Nocardioides</taxon>
    </lineage>
</organism>
<feature type="compositionally biased region" description="Low complexity" evidence="1">
    <location>
        <begin position="1"/>
        <end position="18"/>
    </location>
</feature>
<evidence type="ECO:0000313" key="3">
    <source>
        <dbReference type="EMBL" id="RNM15917.1"/>
    </source>
</evidence>
<protein>
    <submittedName>
        <fullName evidence="3">Uncharacterized protein</fullName>
    </submittedName>
</protein>